<name>A0A3S1JEU6_9BACT</name>
<keyword evidence="2" id="KW-1185">Reference proteome</keyword>
<comment type="caution">
    <text evidence="1">The sequence shown here is derived from an EMBL/GenBank/DDBJ whole genome shotgun (WGS) entry which is preliminary data.</text>
</comment>
<evidence type="ECO:0000313" key="1">
    <source>
        <dbReference type="EMBL" id="NSL86120.1"/>
    </source>
</evidence>
<reference evidence="1" key="1">
    <citation type="submission" date="2020-05" db="EMBL/GenBank/DDBJ databases">
        <title>Chitinophaga laudate sp. nov., isolated from a tropical peat swamp.</title>
        <authorList>
            <person name="Goh C.B.S."/>
            <person name="Lee M.S."/>
            <person name="Parimannan S."/>
            <person name="Pasbakhsh P."/>
            <person name="Yule C.M."/>
            <person name="Rajandas H."/>
            <person name="Loke S."/>
            <person name="Croft L."/>
            <person name="Tan J.B.L."/>
        </authorList>
    </citation>
    <scope>NUCLEOTIDE SEQUENCE</scope>
    <source>
        <strain evidence="1">Mgbs1</strain>
    </source>
</reference>
<dbReference type="Pfam" id="PF00004">
    <property type="entry name" value="AAA"/>
    <property type="match status" value="1"/>
</dbReference>
<dbReference type="EMBL" id="RIAR02000001">
    <property type="protein sequence ID" value="NSL86120.1"/>
    <property type="molecule type" value="Genomic_DNA"/>
</dbReference>
<dbReference type="GO" id="GO:0005524">
    <property type="term" value="F:ATP binding"/>
    <property type="evidence" value="ECO:0007669"/>
    <property type="project" value="InterPro"/>
</dbReference>
<dbReference type="Proteomes" id="UP000281028">
    <property type="component" value="Unassembled WGS sequence"/>
</dbReference>
<gene>
    <name evidence="1" type="ORF">ECE50_004705</name>
</gene>
<accession>A0A3S1JEU6</accession>
<organism evidence="1 2">
    <name type="scientific">Chitinophaga solisilvae</name>
    <dbReference type="NCBI Taxonomy" id="1233460"/>
    <lineage>
        <taxon>Bacteria</taxon>
        <taxon>Pseudomonadati</taxon>
        <taxon>Bacteroidota</taxon>
        <taxon>Chitinophagia</taxon>
        <taxon>Chitinophagales</taxon>
        <taxon>Chitinophagaceae</taxon>
        <taxon>Chitinophaga</taxon>
    </lineage>
</organism>
<protein>
    <submittedName>
        <fullName evidence="1">AAA family ATPase</fullName>
    </submittedName>
</protein>
<dbReference type="InterPro" id="IPR003959">
    <property type="entry name" value="ATPase_AAA_core"/>
</dbReference>
<dbReference type="OrthoDB" id="927105at2"/>
<dbReference type="SUPFAM" id="SSF52540">
    <property type="entry name" value="P-loop containing nucleoside triphosphate hydrolases"/>
    <property type="match status" value="1"/>
</dbReference>
<dbReference type="GO" id="GO:0016887">
    <property type="term" value="F:ATP hydrolysis activity"/>
    <property type="evidence" value="ECO:0007669"/>
    <property type="project" value="InterPro"/>
</dbReference>
<proteinExistence type="predicted"/>
<evidence type="ECO:0000313" key="2">
    <source>
        <dbReference type="Proteomes" id="UP000281028"/>
    </source>
</evidence>
<dbReference type="AlphaFoldDB" id="A0A3S1JEU6"/>
<dbReference type="InterPro" id="IPR027417">
    <property type="entry name" value="P-loop_NTPase"/>
</dbReference>
<dbReference type="Gene3D" id="3.40.50.300">
    <property type="entry name" value="P-loop containing nucleotide triphosphate hydrolases"/>
    <property type="match status" value="1"/>
</dbReference>
<sequence>MKKTITGRNVFQQLKADLIGKDSYRGVTLTYSWLANQFGHFSLGFIPTFLLFLYLKKRMPETQASLYSAGAISVLWLAFETINFLGPLLMSKPGGVKKHYVFQPAWGNIAFDTITDLLFFWTGAFTASLLCAETSAAAIAVVVLGLLMIYPAYYWYLTKMYLQAPAYPFQFRLSQWNTEHIPQEDVALIRQFMDHKTPGMHLFLFGPKRSGKTSLSVAIATELSIRHRSAVYTSAMKLYCMFFDHDEGTSNDMLWNWRKASILVIDDINPGDPIKEDIISPDRFLSFVDTFSTNDINRTVLKETSVIWVMGDSDTSSQKWRDMLHSIGVERGKMISLNLRLDAGTEPSTTAKYDLQTQS</sequence>